<evidence type="ECO:0000256" key="5">
    <source>
        <dbReference type="ARBA" id="ARBA00022777"/>
    </source>
</evidence>
<accession>A0A1G8B854</accession>
<dbReference type="Proteomes" id="UP000199492">
    <property type="component" value="Unassembled WGS sequence"/>
</dbReference>
<dbReference type="SUPFAM" id="SSF55874">
    <property type="entry name" value="ATPase domain of HSP90 chaperone/DNA topoisomerase II/histidine kinase"/>
    <property type="match status" value="1"/>
</dbReference>
<dbReference type="InterPro" id="IPR005467">
    <property type="entry name" value="His_kinase_dom"/>
</dbReference>
<dbReference type="PROSITE" id="PS50113">
    <property type="entry name" value="PAC"/>
    <property type="match status" value="1"/>
</dbReference>
<dbReference type="STRING" id="262004.SAMN04489796_102168"/>
<dbReference type="InterPro" id="IPR052162">
    <property type="entry name" value="Sensor_kinase/Photoreceptor"/>
</dbReference>
<feature type="coiled-coil region" evidence="6">
    <location>
        <begin position="551"/>
        <end position="600"/>
    </location>
</feature>
<dbReference type="PROSITE" id="PS50109">
    <property type="entry name" value="HIS_KIN"/>
    <property type="match status" value="1"/>
</dbReference>
<proteinExistence type="predicted"/>
<keyword evidence="5" id="KW-0418">Kinase</keyword>
<feature type="domain" description="PAC" evidence="8">
    <location>
        <begin position="506"/>
        <end position="560"/>
    </location>
</feature>
<dbReference type="SUPFAM" id="SSF55785">
    <property type="entry name" value="PYP-like sensor domain (PAS domain)"/>
    <property type="match status" value="2"/>
</dbReference>
<feature type="domain" description="Histidine kinase" evidence="7">
    <location>
        <begin position="603"/>
        <end position="830"/>
    </location>
</feature>
<dbReference type="OrthoDB" id="9766459at2"/>
<dbReference type="EMBL" id="FNCZ01000002">
    <property type="protein sequence ID" value="SDH29387.1"/>
    <property type="molecule type" value="Genomic_DNA"/>
</dbReference>
<reference evidence="10" key="1">
    <citation type="submission" date="2016-10" db="EMBL/GenBank/DDBJ databases">
        <authorList>
            <person name="Varghese N."/>
            <person name="Submissions S."/>
        </authorList>
    </citation>
    <scope>NUCLEOTIDE SEQUENCE [LARGE SCALE GENOMIC DNA]</scope>
    <source>
        <strain evidence="10">DSM 15363</strain>
    </source>
</reference>
<evidence type="ECO:0000256" key="6">
    <source>
        <dbReference type="SAM" id="Coils"/>
    </source>
</evidence>
<dbReference type="InterPro" id="IPR000700">
    <property type="entry name" value="PAS-assoc_C"/>
</dbReference>
<dbReference type="EC" id="2.7.13.3" evidence="2"/>
<dbReference type="RefSeq" id="WP_092467049.1">
    <property type="nucleotide sequence ID" value="NZ_FNCZ01000002.1"/>
</dbReference>
<keyword evidence="6" id="KW-0175">Coiled coil</keyword>
<dbReference type="PRINTS" id="PR00344">
    <property type="entry name" value="BCTRLSENSOR"/>
</dbReference>
<protein>
    <recommendedName>
        <fullName evidence="2">histidine kinase</fullName>
        <ecNumber evidence="2">2.7.13.3</ecNumber>
    </recommendedName>
</protein>
<dbReference type="SMART" id="SM00388">
    <property type="entry name" value="HisKA"/>
    <property type="match status" value="1"/>
</dbReference>
<dbReference type="InterPro" id="IPR036890">
    <property type="entry name" value="HATPase_C_sf"/>
</dbReference>
<evidence type="ECO:0000256" key="1">
    <source>
        <dbReference type="ARBA" id="ARBA00000085"/>
    </source>
</evidence>
<dbReference type="Pfam" id="PF13188">
    <property type="entry name" value="PAS_8"/>
    <property type="match status" value="1"/>
</dbReference>
<dbReference type="SUPFAM" id="SSF47384">
    <property type="entry name" value="Homodimeric domain of signal transducing histidine kinase"/>
    <property type="match status" value="1"/>
</dbReference>
<dbReference type="InterPro" id="IPR004358">
    <property type="entry name" value="Sig_transdc_His_kin-like_C"/>
</dbReference>
<evidence type="ECO:0000256" key="4">
    <source>
        <dbReference type="ARBA" id="ARBA00022679"/>
    </source>
</evidence>
<dbReference type="InterPro" id="IPR003661">
    <property type="entry name" value="HisK_dim/P_dom"/>
</dbReference>
<dbReference type="InterPro" id="IPR003594">
    <property type="entry name" value="HATPase_dom"/>
</dbReference>
<dbReference type="Pfam" id="PF13426">
    <property type="entry name" value="PAS_9"/>
    <property type="match status" value="1"/>
</dbReference>
<evidence type="ECO:0000313" key="9">
    <source>
        <dbReference type="EMBL" id="SDH29387.1"/>
    </source>
</evidence>
<dbReference type="InterPro" id="IPR036097">
    <property type="entry name" value="HisK_dim/P_sf"/>
</dbReference>
<keyword evidence="4" id="KW-0808">Transferase</keyword>
<dbReference type="SMART" id="SM00091">
    <property type="entry name" value="PAS"/>
    <property type="match status" value="2"/>
</dbReference>
<evidence type="ECO:0000256" key="2">
    <source>
        <dbReference type="ARBA" id="ARBA00012438"/>
    </source>
</evidence>
<dbReference type="Gene3D" id="3.30.450.20">
    <property type="entry name" value="PAS domain"/>
    <property type="match status" value="4"/>
</dbReference>
<dbReference type="SMART" id="SM00387">
    <property type="entry name" value="HATPase_c"/>
    <property type="match status" value="1"/>
</dbReference>
<evidence type="ECO:0000313" key="10">
    <source>
        <dbReference type="Proteomes" id="UP000199492"/>
    </source>
</evidence>
<dbReference type="InterPro" id="IPR000014">
    <property type="entry name" value="PAS"/>
</dbReference>
<organism evidence="9 10">
    <name type="scientific">Winogradskyella thalassocola</name>
    <dbReference type="NCBI Taxonomy" id="262004"/>
    <lineage>
        <taxon>Bacteria</taxon>
        <taxon>Pseudomonadati</taxon>
        <taxon>Bacteroidota</taxon>
        <taxon>Flavobacteriia</taxon>
        <taxon>Flavobacteriales</taxon>
        <taxon>Flavobacteriaceae</taxon>
        <taxon>Winogradskyella</taxon>
    </lineage>
</organism>
<dbReference type="GO" id="GO:0000155">
    <property type="term" value="F:phosphorelay sensor kinase activity"/>
    <property type="evidence" value="ECO:0007669"/>
    <property type="project" value="InterPro"/>
</dbReference>
<dbReference type="InterPro" id="IPR035965">
    <property type="entry name" value="PAS-like_dom_sf"/>
</dbReference>
<sequence length="830" mass="95295">MNSKTLFFLNDGGEMGKIMRQKDWSKTPIGPPIDWPSSLKTTLSIMLNSKFPMFLFWGSEHICFYNDAYRPSLGNEGKHPEILGQKAEIYWAEIWDIISPQIYSILAGGPATWNENQLIPFYRNGQMEDIYWTYSYSPVTNELGQIEGVFTTCTETTSSVINLAKIETSKDELEFAIDAADLGTWDFSPLTNTFRGNNRLKDWFGLPHNNDIFLDDAIAAIIESDKKRVLKQIELSLNDYESGGRYDVTYVIKNKTTQQERIVRALGRAWFNEEKIAYRFNGILQDITQREKAMNELKASEERFRNLVKNAPMGIAILDSENFVIKMANDMALNIWQRTSKEALHKPLFDVLTEIKESILPIFQAVKKNKKAQHGTEYPFKLERNGVTQIEYFNFIFQPLIKDDKVVELILVAYEVSDMVKARFELQESQKQFQNFVEQSPIAMGIVKGDNLSIEMANNALLNTFWRKKKEDVIGKELLEIFPDLKGSKYPEIFRDIIRTGVGVSENESYVVLESDDGIKEFYSDYDYQPLYELDGLVSSVMVIGTDTTERVLARKKLEEFSKNLEEQVQQRTRELNTANKKLKQSLISLQKTNDELEAFAYISSHDLQEPLRKIQMFTNRLVERETNNLSEKGVNDVTKILLSAQRMRKLIEDLLEYSRSDDTGTNFKSTNLKDLLLQVIENLNSKIEATNTSITYDELCTTSVVPFQIKQVFQNLIENSIKFVQPDTEPKIKITTEKVLGNTTGIKTLVDEQTYYKMSFKDNGIGFQPEHSEQIFELFKRLHGKLEYQGTGIGLAIVKKICHNHKGAIMATAELNKGATFSLFLPEEL</sequence>
<dbReference type="NCBIfam" id="TIGR00229">
    <property type="entry name" value="sensory_box"/>
    <property type="match status" value="1"/>
</dbReference>
<keyword evidence="10" id="KW-1185">Reference proteome</keyword>
<dbReference type="CDD" id="cd00082">
    <property type="entry name" value="HisKA"/>
    <property type="match status" value="1"/>
</dbReference>
<evidence type="ECO:0000259" key="8">
    <source>
        <dbReference type="PROSITE" id="PS50113"/>
    </source>
</evidence>
<evidence type="ECO:0000256" key="3">
    <source>
        <dbReference type="ARBA" id="ARBA00022553"/>
    </source>
</evidence>
<gene>
    <name evidence="9" type="ORF">SAMN04489796_102168</name>
</gene>
<dbReference type="Gene3D" id="3.30.565.10">
    <property type="entry name" value="Histidine kinase-like ATPase, C-terminal domain"/>
    <property type="match status" value="1"/>
</dbReference>
<name>A0A1G8B854_9FLAO</name>
<keyword evidence="3" id="KW-0597">Phosphoprotein</keyword>
<dbReference type="Pfam" id="PF00512">
    <property type="entry name" value="HisKA"/>
    <property type="match status" value="1"/>
</dbReference>
<dbReference type="Gene3D" id="1.10.287.130">
    <property type="match status" value="1"/>
</dbReference>
<dbReference type="AlphaFoldDB" id="A0A1G8B854"/>
<dbReference type="PANTHER" id="PTHR43304">
    <property type="entry name" value="PHYTOCHROME-LIKE PROTEIN CPH1"/>
    <property type="match status" value="1"/>
</dbReference>
<dbReference type="PANTHER" id="PTHR43304:SF1">
    <property type="entry name" value="PAC DOMAIN-CONTAINING PROTEIN"/>
    <property type="match status" value="1"/>
</dbReference>
<dbReference type="Pfam" id="PF02518">
    <property type="entry name" value="HATPase_c"/>
    <property type="match status" value="1"/>
</dbReference>
<comment type="catalytic activity">
    <reaction evidence="1">
        <text>ATP + protein L-histidine = ADP + protein N-phospho-L-histidine.</text>
        <dbReference type="EC" id="2.7.13.3"/>
    </reaction>
</comment>
<evidence type="ECO:0000259" key="7">
    <source>
        <dbReference type="PROSITE" id="PS50109"/>
    </source>
</evidence>